<feature type="domain" description="Sushi" evidence="8">
    <location>
        <begin position="1155"/>
        <end position="1217"/>
    </location>
</feature>
<evidence type="ECO:0000259" key="7">
    <source>
        <dbReference type="PROSITE" id="PS50835"/>
    </source>
</evidence>
<dbReference type="Pfam" id="PF00084">
    <property type="entry name" value="Sushi"/>
    <property type="match status" value="22"/>
</dbReference>
<feature type="disulfide bond" evidence="4">
    <location>
        <begin position="1412"/>
        <end position="1439"/>
    </location>
</feature>
<feature type="domain" description="Sushi" evidence="8">
    <location>
        <begin position="785"/>
        <end position="840"/>
    </location>
</feature>
<evidence type="ECO:0000256" key="2">
    <source>
        <dbReference type="ARBA" id="ARBA00022737"/>
    </source>
</evidence>
<feature type="disulfide bond" evidence="4">
    <location>
        <begin position="52"/>
        <end position="79"/>
    </location>
</feature>
<organism evidence="9 10">
    <name type="scientific">Mya arenaria</name>
    <name type="common">Soft-shell clam</name>
    <dbReference type="NCBI Taxonomy" id="6604"/>
    <lineage>
        <taxon>Eukaryota</taxon>
        <taxon>Metazoa</taxon>
        <taxon>Spiralia</taxon>
        <taxon>Lophotrochozoa</taxon>
        <taxon>Mollusca</taxon>
        <taxon>Bivalvia</taxon>
        <taxon>Autobranchia</taxon>
        <taxon>Heteroconchia</taxon>
        <taxon>Euheterodonta</taxon>
        <taxon>Imparidentia</taxon>
        <taxon>Neoheterodontei</taxon>
        <taxon>Myida</taxon>
        <taxon>Myoidea</taxon>
        <taxon>Myidae</taxon>
        <taxon>Mya</taxon>
    </lineage>
</organism>
<feature type="disulfide bond" evidence="4">
    <location>
        <begin position="588"/>
        <end position="615"/>
    </location>
</feature>
<keyword evidence="3 4" id="KW-1015">Disulfide bond</keyword>
<dbReference type="SMART" id="SM00032">
    <property type="entry name" value="CCP"/>
    <property type="match status" value="28"/>
</dbReference>
<keyword evidence="4" id="KW-0768">Sushi</keyword>
<feature type="region of interest" description="Disordered" evidence="5">
    <location>
        <begin position="1863"/>
        <end position="1966"/>
    </location>
</feature>
<dbReference type="InterPro" id="IPR051277">
    <property type="entry name" value="SEZ6_CSMD_C4BPB_Regulators"/>
</dbReference>
<name>A0ABY7DT71_MYAAR</name>
<keyword evidence="2" id="KW-0677">Repeat</keyword>
<dbReference type="PANTHER" id="PTHR45656:SF4">
    <property type="entry name" value="PROTEIN CBR-CLEC-78"/>
    <property type="match status" value="1"/>
</dbReference>
<dbReference type="InterPro" id="IPR000436">
    <property type="entry name" value="Sushi_SCR_CCP_dom"/>
</dbReference>
<feature type="disulfide bond" evidence="4">
    <location>
        <begin position="644"/>
        <end position="671"/>
    </location>
</feature>
<feature type="domain" description="Sushi" evidence="8">
    <location>
        <begin position="727"/>
        <end position="783"/>
    </location>
</feature>
<comment type="caution">
    <text evidence="4">Lacks conserved residue(s) required for the propagation of feature annotation.</text>
</comment>
<feature type="compositionally biased region" description="Basic and acidic residues" evidence="5">
    <location>
        <begin position="1744"/>
        <end position="1755"/>
    </location>
</feature>
<reference evidence="9" key="1">
    <citation type="submission" date="2022-11" db="EMBL/GenBank/DDBJ databases">
        <title>Centuries of genome instability and evolution in soft-shell clam transmissible cancer (bioRxiv).</title>
        <authorList>
            <person name="Hart S.F.M."/>
            <person name="Yonemitsu M.A."/>
            <person name="Giersch R.M."/>
            <person name="Beal B.F."/>
            <person name="Arriagada G."/>
            <person name="Davis B.W."/>
            <person name="Ostrander E.A."/>
            <person name="Goff S.P."/>
            <person name="Metzger M.J."/>
        </authorList>
    </citation>
    <scope>NUCLEOTIDE SEQUENCE</scope>
    <source>
        <strain evidence="9">MELC-2E11</strain>
        <tissue evidence="9">Siphon/mantle</tissue>
    </source>
</reference>
<evidence type="ECO:0000256" key="3">
    <source>
        <dbReference type="ARBA" id="ARBA00023157"/>
    </source>
</evidence>
<gene>
    <name evidence="9" type="ORF">MAR_022523</name>
</gene>
<dbReference type="EMBL" id="CP111014">
    <property type="protein sequence ID" value="WAQ98150.1"/>
    <property type="molecule type" value="Genomic_DNA"/>
</dbReference>
<keyword evidence="1" id="KW-0732">Signal</keyword>
<feature type="disulfide bond" evidence="4">
    <location>
        <begin position="478"/>
        <end position="505"/>
    </location>
</feature>
<evidence type="ECO:0000256" key="4">
    <source>
        <dbReference type="PROSITE-ProRule" id="PRU00302"/>
    </source>
</evidence>
<feature type="domain" description="Sushi" evidence="8">
    <location>
        <begin position="641"/>
        <end position="673"/>
    </location>
</feature>
<feature type="compositionally biased region" description="Basic and acidic residues" evidence="5">
    <location>
        <begin position="1957"/>
        <end position="1966"/>
    </location>
</feature>
<feature type="domain" description="Ig-like" evidence="7">
    <location>
        <begin position="1219"/>
        <end position="1313"/>
    </location>
</feature>
<dbReference type="SUPFAM" id="SSF57535">
    <property type="entry name" value="Complement control module/SCR domain"/>
    <property type="match status" value="25"/>
</dbReference>
<protein>
    <submittedName>
        <fullName evidence="9">SVEP1-like protein</fullName>
    </submittedName>
</protein>
<feature type="disulfide bond" evidence="4">
    <location>
        <begin position="1356"/>
        <end position="1383"/>
    </location>
</feature>
<evidence type="ECO:0000313" key="10">
    <source>
        <dbReference type="Proteomes" id="UP001164746"/>
    </source>
</evidence>
<dbReference type="PANTHER" id="PTHR45656">
    <property type="entry name" value="PROTEIN CBR-CLEC-78"/>
    <property type="match status" value="1"/>
</dbReference>
<evidence type="ECO:0000259" key="8">
    <source>
        <dbReference type="PROSITE" id="PS50923"/>
    </source>
</evidence>
<keyword evidence="6" id="KW-0812">Transmembrane</keyword>
<sequence length="1966" mass="206339">MATYACNSGYYLDGSSETVCQTDVSCPELNTIDNGSLSMSSNGTVTKGEHRCDLGFTLVGTAILSCSDSGVWSSSQPLCVCSSFQMPTNGGIQISADGTTATYTCGDGYALMDRRCNIPCSTLDFVSGGSVNISTDGVTTIASLHAVRDTRYRETQIFPVGAMDPGISKLLISCNPLTQPAGGTLSYSTDGTVTRVSVLCNTGYSLNGARNLTCRADGSWNLEPGVCVSCPTLTDPYSGTVDLETDGTTTKATYMCAAGYYLDGTDSLTCQTNGFWSDVAPICKCEEPPVLNLGSFNISVDGLMVTYSCEVGSSMFGDTSQMCDTAGAGWLGEQPECSTCDPLGSVQNGTYHFTTNGEATLATFTCDVGNTVSGVSVTTCLSDGSWDLQVPTCVYCPEIAALANGSYIVSTNGTDTIVDYRCDVGFTLAGVSFSSCQSDGQWSNQSPVCVPCLELASIHNADRVITTNGTTTTVNFSCMDKYTLVGDEDLICMTDGSWQGATPTCVCSSFQSPLNGDLKISENGTGATYTCAEGFSLSGEAQQVCETVDAQLAGNDPPTCVGCATLQATNAFTNASTDGLTTVMEFTCDVGYTLVGSSSTQCRSDGLWTNDPPSCVSCPGLYATEGAVLEQIYRGGVTIASFSCNLGYSILGSSILTCRTDQTWDFQTPSCVQCPSLVDPASGSVDVSTDGLTMEAAFVCASGYYLEGADVILCNTSGLWSEDSPVCKCVMPTSISNGAYQVRENGSVLEYSCIEGYTLSGMTVRTCSDSGDGWSDSSPSCIKCGDLASPDSGNVLLSTNGTVTHVQYFCDVGYSASGVSESRCLEDGTWELSDPPTCVPCDPLEDMVNGSVSYTTNGTETALTIECELGHTLSDNAIVSCQPDGTWTTGLPQCVYCSSLNDPKNGFSDSFNEDNQAKVSFSCDSGYTLIGQSTITCRPDGTWSDDAPSCECEVFSSPQNGNLTISTDGTKASYTCGEGFTLTGDTTIDCITAITTPDYTPPSCTLCDPLSTTAAIALASDETVTSATFSCEVGATLVGASIATCRSDGTWNTSPPTCVTCATLGTVSGGTVELQASGTTTTAVFTCETTHALYGAANLTCRDDGSWDFQQPICVSCPALDTPTSGFVNVTTDGSNPVAMFTCASGYFIDGRSSLACQAEDECNPSGQISNGSAVLSADGMSVTYTGDTGFTLNGAGIRSCNTDGTGWTGTEPSCVSCPELTTLSNGDITLVTNGSVTSVEVACDVGTSARGEDMLVCNPDGTWNASLPDCVECPALTLDSHGSVNVTSTGTISEGAFSCDVNYTMAGTERLTCREDGTWSATEPACVACSAIDTILNGHITITTNGSLTSAAFSCEDGYSLAGSEILECNSSGIWDKSIPKCVICGTLFSTAGLEVIQFTDGERTYAEFKCDPGYTMSGKTIISCRSDGTWNASQPTCEVCETLTPPSVGDVSIMTDGEMTSANVTCPAGFVLDSSGTLNCRADGTWNFDVPDCVCEPPPSLQNGETIISADGLTARYSCQSGYSLSGPTTRVCQSDVQCEELHLGSNMNVTLVTSGVISQAVVLCDPWFTLADSQNVTCSSNGSWNIHLPTCVRCEQLQVGTGLSYKVTTSGSLSVAEYTCASGYTLEGATSSTCLRNGSWDSVPPSCALAVSTVGPCEATTTECNSGAAIGLGVMFGLALIAAVILGYFAWRYWRLWKGVGGGKSGMYSKATQPQITTSPDGNWIFSDIDKGTISPSKAPVSHERHVTDMGRAESSLAPLSEQREITMSSIMTPSPGPLSTRNIEFQRPPAGVFDRRSPPGFSAVRSRESTFDSFSALPQQVLTHRDNSSLQKRKTAVEVPKIKIDAASVKKKDREIMARQSPLGSEGGRLSPFVPIQEATYRDGSPLPEQILTPRDEETLKAESRRKHTDPTKQPVAQVRRPRKKMSDLIDKDASLRHVYRSPSQSHHTITQLDHDIPEMDV</sequence>
<feature type="domain" description="Sushi" evidence="8">
    <location>
        <begin position="1409"/>
        <end position="1441"/>
    </location>
</feature>
<feature type="domain" description="Sushi" evidence="8">
    <location>
        <begin position="1595"/>
        <end position="1652"/>
    </location>
</feature>
<evidence type="ECO:0000256" key="1">
    <source>
        <dbReference type="ARBA" id="ARBA00022729"/>
    </source>
</evidence>
<keyword evidence="6" id="KW-1133">Transmembrane helix</keyword>
<feature type="domain" description="Sushi" evidence="8">
    <location>
        <begin position="24"/>
        <end position="81"/>
    </location>
</feature>
<evidence type="ECO:0000256" key="6">
    <source>
        <dbReference type="SAM" id="Phobius"/>
    </source>
</evidence>
<feature type="disulfide bond" evidence="4">
    <location>
        <begin position="1623"/>
        <end position="1650"/>
    </location>
</feature>
<feature type="compositionally biased region" description="Basic and acidic residues" evidence="5">
    <location>
        <begin position="1929"/>
        <end position="1940"/>
    </location>
</feature>
<feature type="disulfide bond" evidence="4">
    <location>
        <begin position="256"/>
        <end position="283"/>
    </location>
</feature>
<feature type="region of interest" description="Disordered" evidence="5">
    <location>
        <begin position="1739"/>
        <end position="1760"/>
    </location>
</feature>
<feature type="disulfide bond" evidence="4">
    <location>
        <begin position="422"/>
        <end position="449"/>
    </location>
</feature>
<keyword evidence="10" id="KW-1185">Reference proteome</keyword>
<feature type="disulfide bond" evidence="4">
    <location>
        <begin position="1031"/>
        <end position="1058"/>
    </location>
</feature>
<feature type="domain" description="Sushi" evidence="8">
    <location>
        <begin position="472"/>
        <end position="507"/>
    </location>
</feature>
<feature type="compositionally biased region" description="Polar residues" evidence="5">
    <location>
        <begin position="1946"/>
        <end position="1956"/>
    </location>
</feature>
<dbReference type="InterPro" id="IPR007110">
    <property type="entry name" value="Ig-like_dom"/>
</dbReference>
<feature type="domain" description="Sushi" evidence="8">
    <location>
        <begin position="561"/>
        <end position="617"/>
    </location>
</feature>
<evidence type="ECO:0000313" key="9">
    <source>
        <dbReference type="EMBL" id="WAQ98150.1"/>
    </source>
</evidence>
<dbReference type="Gene3D" id="2.10.70.10">
    <property type="entry name" value="Complement Module, domain 1"/>
    <property type="match status" value="25"/>
</dbReference>
<feature type="disulfide bond" evidence="4">
    <location>
        <begin position="923"/>
        <end position="950"/>
    </location>
</feature>
<proteinExistence type="predicted"/>
<keyword evidence="6" id="KW-0472">Membrane</keyword>
<evidence type="ECO:0000256" key="5">
    <source>
        <dbReference type="SAM" id="MobiDB-lite"/>
    </source>
</evidence>
<feature type="domain" description="Sushi" evidence="8">
    <location>
        <begin position="1328"/>
        <end position="1385"/>
    </location>
</feature>
<dbReference type="PROSITE" id="PS50835">
    <property type="entry name" value="IG_LIKE"/>
    <property type="match status" value="1"/>
</dbReference>
<feature type="domain" description="Sushi" evidence="8">
    <location>
        <begin position="895"/>
        <end position="952"/>
    </location>
</feature>
<dbReference type="Proteomes" id="UP001164746">
    <property type="component" value="Chromosome 3"/>
</dbReference>
<feature type="compositionally biased region" description="Basic and acidic residues" evidence="5">
    <location>
        <begin position="1898"/>
        <end position="1907"/>
    </location>
</feature>
<feature type="domain" description="Sushi" evidence="8">
    <location>
        <begin position="228"/>
        <end position="285"/>
    </location>
</feature>
<dbReference type="CDD" id="cd00033">
    <property type="entry name" value="CCP"/>
    <property type="match status" value="23"/>
</dbReference>
<feature type="domain" description="Sushi" evidence="8">
    <location>
        <begin position="394"/>
        <end position="451"/>
    </location>
</feature>
<accession>A0ABY7DT71</accession>
<feature type="transmembrane region" description="Helical" evidence="6">
    <location>
        <begin position="1671"/>
        <end position="1694"/>
    </location>
</feature>
<dbReference type="InterPro" id="IPR035976">
    <property type="entry name" value="Sushi/SCR/CCP_sf"/>
</dbReference>
<feature type="domain" description="Sushi" evidence="8">
    <location>
        <begin position="1005"/>
        <end position="1060"/>
    </location>
</feature>
<dbReference type="PROSITE" id="PS50923">
    <property type="entry name" value="SUSHI"/>
    <property type="match status" value="14"/>
</dbReference>